<keyword evidence="3" id="KW-1185">Reference proteome</keyword>
<protein>
    <recommendedName>
        <fullName evidence="4">Sel1 repeat family protein</fullName>
    </recommendedName>
</protein>
<dbReference type="RefSeq" id="WP_125242478.1">
    <property type="nucleotide sequence ID" value="NZ_RSED01000004.1"/>
</dbReference>
<accession>A0A3R8TDM1</accession>
<name>A0A3R8TDM1_9BURK</name>
<reference evidence="2 3" key="1">
    <citation type="submission" date="2018-12" db="EMBL/GenBank/DDBJ databases">
        <title>The whole draft genome of Aquabacterium sp. SJQ9.</title>
        <authorList>
            <person name="Sun L."/>
            <person name="Gao X."/>
            <person name="Chen W."/>
            <person name="Huang K."/>
        </authorList>
    </citation>
    <scope>NUCLEOTIDE SEQUENCE [LARGE SCALE GENOMIC DNA]</scope>
    <source>
        <strain evidence="2 3">SJQ9</strain>
    </source>
</reference>
<feature type="signal peptide" evidence="1">
    <location>
        <begin position="1"/>
        <end position="22"/>
    </location>
</feature>
<dbReference type="Gene3D" id="1.25.40.10">
    <property type="entry name" value="Tetratricopeptide repeat domain"/>
    <property type="match status" value="1"/>
</dbReference>
<proteinExistence type="predicted"/>
<comment type="caution">
    <text evidence="2">The sequence shown here is derived from an EMBL/GenBank/DDBJ whole genome shotgun (WGS) entry which is preliminary data.</text>
</comment>
<evidence type="ECO:0008006" key="4">
    <source>
        <dbReference type="Google" id="ProtNLM"/>
    </source>
</evidence>
<dbReference type="AlphaFoldDB" id="A0A3R8TDM1"/>
<dbReference type="SUPFAM" id="SSF81901">
    <property type="entry name" value="HCP-like"/>
    <property type="match status" value="1"/>
</dbReference>
<evidence type="ECO:0000313" key="3">
    <source>
        <dbReference type="Proteomes" id="UP000269265"/>
    </source>
</evidence>
<dbReference type="InterPro" id="IPR011990">
    <property type="entry name" value="TPR-like_helical_dom_sf"/>
</dbReference>
<evidence type="ECO:0000256" key="1">
    <source>
        <dbReference type="SAM" id="SignalP"/>
    </source>
</evidence>
<dbReference type="EMBL" id="RSED01000004">
    <property type="protein sequence ID" value="RRS05260.1"/>
    <property type="molecule type" value="Genomic_DNA"/>
</dbReference>
<feature type="chain" id="PRO_5018588371" description="Sel1 repeat family protein" evidence="1">
    <location>
        <begin position="23"/>
        <end position="194"/>
    </location>
</feature>
<organism evidence="2 3">
    <name type="scientific">Aquabacterium soli</name>
    <dbReference type="NCBI Taxonomy" id="2493092"/>
    <lineage>
        <taxon>Bacteria</taxon>
        <taxon>Pseudomonadati</taxon>
        <taxon>Pseudomonadota</taxon>
        <taxon>Betaproteobacteria</taxon>
        <taxon>Burkholderiales</taxon>
        <taxon>Aquabacterium</taxon>
    </lineage>
</organism>
<gene>
    <name evidence="2" type="ORF">EIP75_06815</name>
</gene>
<dbReference type="OrthoDB" id="9154905at2"/>
<evidence type="ECO:0000313" key="2">
    <source>
        <dbReference type="EMBL" id="RRS05260.1"/>
    </source>
</evidence>
<sequence length="194" mass="21214">MSKNVFASVVLGVALCVGHAQAQQARTVDGSETEARVAALQALWPADLVQLTGQYLQQYPRGPWADVARNWQRRATDSVRVLSRGDVHLYRSAFQGTGEAASINDEIREAALGSQAAALRLAYRYQKGEGGLTQDQNRYVGWMQFASVLGSAPASYELALYFRKEGQPALASQYEARAVSLGYNPPLALDHVRK</sequence>
<dbReference type="Proteomes" id="UP000269265">
    <property type="component" value="Unassembled WGS sequence"/>
</dbReference>
<keyword evidence="1" id="KW-0732">Signal</keyword>